<dbReference type="EMBL" id="JAFHLB010000005">
    <property type="protein sequence ID" value="MBN3577261.1"/>
    <property type="molecule type" value="Genomic_DNA"/>
</dbReference>
<dbReference type="Proteomes" id="UP000779070">
    <property type="component" value="Unassembled WGS sequence"/>
</dbReference>
<evidence type="ECO:0000313" key="2">
    <source>
        <dbReference type="Proteomes" id="UP000779070"/>
    </source>
</evidence>
<accession>A0ABS3A0H3</accession>
<keyword evidence="2" id="KW-1185">Reference proteome</keyword>
<reference evidence="1 2" key="1">
    <citation type="submission" date="2021-02" db="EMBL/GenBank/DDBJ databases">
        <title>Draft Genome Sequences of 5 Vibrio neptunius Strains Isolated From of Bivalve Hatcheries.</title>
        <authorList>
            <person name="Galvis F."/>
            <person name="Barja J.L."/>
            <person name="Lemos M.L."/>
            <person name="Balado M."/>
        </authorList>
    </citation>
    <scope>NUCLEOTIDE SEQUENCE [LARGE SCALE GENOMIC DNA]</scope>
    <source>
        <strain evidence="1 2">PP-145.98</strain>
    </source>
</reference>
<sequence length="237" mass="27626">MIDMQGILSEYLPLQLIHVGDVYADKDGDPDAWLNEYDFSWQPISDNRSHPHLFLGEEVVCFEPESDQDKAENLNRRTGGQPLRMPKISTCSGRYTLLLDNELAAELEFSDKLGITFSAAEVRDAAGHLHTDFTALSFHKVLFYHRFETRFRHIPSAQRLLVCIELNQSSSTFLIHQSLLERWQQKGVEEVNYDIAPEHQSLKKLMEKDHYWGYCTRWFTNLDDFQQNRHGHIDDQV</sequence>
<comment type="caution">
    <text evidence="1">The sequence shown here is derived from an EMBL/GenBank/DDBJ whole genome shotgun (WGS) entry which is preliminary data.</text>
</comment>
<evidence type="ECO:0000313" key="1">
    <source>
        <dbReference type="EMBL" id="MBN3577261.1"/>
    </source>
</evidence>
<organism evidence="1 2">
    <name type="scientific">Vibrio neptunius</name>
    <dbReference type="NCBI Taxonomy" id="170651"/>
    <lineage>
        <taxon>Bacteria</taxon>
        <taxon>Pseudomonadati</taxon>
        <taxon>Pseudomonadota</taxon>
        <taxon>Gammaproteobacteria</taxon>
        <taxon>Vibrionales</taxon>
        <taxon>Vibrionaceae</taxon>
        <taxon>Vibrio</taxon>
    </lineage>
</organism>
<proteinExistence type="predicted"/>
<protein>
    <submittedName>
        <fullName evidence="1">Uncharacterized protein</fullName>
    </submittedName>
</protein>
<gene>
    <name evidence="1" type="ORF">JYA62_06205</name>
</gene>
<dbReference type="RefSeq" id="WP_206369346.1">
    <property type="nucleotide sequence ID" value="NZ_CAWPTM010000112.1"/>
</dbReference>
<name>A0ABS3A0H3_9VIBR</name>